<sequence>MYAQTLLSPCRLASYSLAVQNLPMTLSNNTDQHCTMLRFCLLMHDDMRRLQDVQSHALVSRLPDHRGLKEAGLAIFRLLTAKHRSRAPFNASALQSMVLL</sequence>
<dbReference type="AlphaFoldDB" id="A0A0J9UKG5"/>
<dbReference type="Proteomes" id="UP000009097">
    <property type="component" value="Unassembled WGS sequence"/>
</dbReference>
<dbReference type="GeneID" id="28959324"/>
<dbReference type="RefSeq" id="XP_018237974.1">
    <property type="nucleotide sequence ID" value="XM_018398756.1"/>
</dbReference>
<protein>
    <submittedName>
        <fullName evidence="1">Uncharacterized protein</fullName>
    </submittedName>
</protein>
<dbReference type="EMBL" id="DS231698">
    <property type="protein sequence ID" value="KNA99928.1"/>
    <property type="molecule type" value="Genomic_DNA"/>
</dbReference>
<evidence type="ECO:0000313" key="1">
    <source>
        <dbReference type="EMBL" id="KNA99928.1"/>
    </source>
</evidence>
<name>A0A0J9UKG5_FUSO4</name>
<dbReference type="VEuPathDB" id="FungiDB:FOXG_18618"/>
<dbReference type="KEGG" id="fox:FOXG_18618"/>
<reference evidence="1" key="1">
    <citation type="submission" date="2007-04" db="EMBL/GenBank/DDBJ databases">
        <authorList>
            <consortium name="The Broad Institute Genome Sequencing Platform"/>
            <person name="Birren B."/>
            <person name="Lander E."/>
            <person name="Galagan J."/>
            <person name="Nusbaum C."/>
            <person name="Devon K."/>
            <person name="Ma L.-J."/>
            <person name="Jaffe D."/>
            <person name="Butler J."/>
            <person name="Alvarez P."/>
            <person name="Gnerre S."/>
            <person name="Grabherr M."/>
            <person name="Kleber M."/>
            <person name="Mauceli E."/>
            <person name="Brockman W."/>
            <person name="MacCallum I.A."/>
            <person name="Young S."/>
            <person name="LaButti K."/>
            <person name="DeCaprio D."/>
            <person name="Crawford M."/>
            <person name="Koehrsen M."/>
            <person name="Engels R."/>
            <person name="Montgomery P."/>
            <person name="Pearson M."/>
            <person name="Howarth C."/>
            <person name="Larson L."/>
            <person name="White J."/>
            <person name="O'Leary S."/>
            <person name="Kodira C."/>
            <person name="Zeng Q."/>
            <person name="Yandava C."/>
            <person name="Alvarado L."/>
            <person name="Kistler C."/>
            <person name="Shim W.-B."/>
            <person name="Kang S."/>
            <person name="Woloshuk C."/>
        </authorList>
    </citation>
    <scope>NUCLEOTIDE SEQUENCE</scope>
    <source>
        <strain evidence="1">4287</strain>
    </source>
</reference>
<proteinExistence type="predicted"/>
<reference evidence="1" key="2">
    <citation type="journal article" date="2010" name="Nature">
        <title>Comparative genomics reveals mobile pathogenicity chromosomes in Fusarium.</title>
        <authorList>
            <person name="Ma L.J."/>
            <person name="van der Does H.C."/>
            <person name="Borkovich K.A."/>
            <person name="Coleman J.J."/>
            <person name="Daboussi M.J."/>
            <person name="Di Pietro A."/>
            <person name="Dufresne M."/>
            <person name="Freitag M."/>
            <person name="Grabherr M."/>
            <person name="Henrissat B."/>
            <person name="Houterman P.M."/>
            <person name="Kang S."/>
            <person name="Shim W.B."/>
            <person name="Woloshuk C."/>
            <person name="Xie X."/>
            <person name="Xu J.R."/>
            <person name="Antoniw J."/>
            <person name="Baker S.E."/>
            <person name="Bluhm B.H."/>
            <person name="Breakspear A."/>
            <person name="Brown D.W."/>
            <person name="Butchko R.A."/>
            <person name="Chapman S."/>
            <person name="Coulson R."/>
            <person name="Coutinho P.M."/>
            <person name="Danchin E.G."/>
            <person name="Diener A."/>
            <person name="Gale L.R."/>
            <person name="Gardiner D.M."/>
            <person name="Goff S."/>
            <person name="Hammond-Kosack K.E."/>
            <person name="Hilburn K."/>
            <person name="Hua-Van A."/>
            <person name="Jonkers W."/>
            <person name="Kazan K."/>
            <person name="Kodira C.D."/>
            <person name="Koehrsen M."/>
            <person name="Kumar L."/>
            <person name="Lee Y.H."/>
            <person name="Li L."/>
            <person name="Manners J.M."/>
            <person name="Miranda-Saavedra D."/>
            <person name="Mukherjee M."/>
            <person name="Park G."/>
            <person name="Park J."/>
            <person name="Park S.Y."/>
            <person name="Proctor R.H."/>
            <person name="Regev A."/>
            <person name="Ruiz-Roldan M.C."/>
            <person name="Sain D."/>
            <person name="Sakthikumar S."/>
            <person name="Sykes S."/>
            <person name="Schwartz D.C."/>
            <person name="Turgeon B.G."/>
            <person name="Wapinski I."/>
            <person name="Yoder O."/>
            <person name="Young S."/>
            <person name="Zeng Q."/>
            <person name="Zhou S."/>
            <person name="Galagan J."/>
            <person name="Cuomo C.A."/>
            <person name="Kistler H.C."/>
            <person name="Rep M."/>
        </authorList>
    </citation>
    <scope>NUCLEOTIDE SEQUENCE [LARGE SCALE GENOMIC DNA]</scope>
    <source>
        <strain evidence="1">4287</strain>
    </source>
</reference>
<accession>A0A0J9UKG5</accession>
<gene>
    <name evidence="1" type="ORF">FOXG_18618</name>
</gene>
<organism evidence="1 2">
    <name type="scientific">Fusarium oxysporum f. sp. lycopersici (strain 4287 / CBS 123668 / FGSC 9935 / NRRL 34936)</name>
    <name type="common">Fusarium vascular wilt of tomato</name>
    <dbReference type="NCBI Taxonomy" id="426428"/>
    <lineage>
        <taxon>Eukaryota</taxon>
        <taxon>Fungi</taxon>
        <taxon>Dikarya</taxon>
        <taxon>Ascomycota</taxon>
        <taxon>Pezizomycotina</taxon>
        <taxon>Sordariomycetes</taxon>
        <taxon>Hypocreomycetidae</taxon>
        <taxon>Hypocreales</taxon>
        <taxon>Nectriaceae</taxon>
        <taxon>Fusarium</taxon>
        <taxon>Fusarium oxysporum species complex</taxon>
    </lineage>
</organism>
<evidence type="ECO:0000313" key="2">
    <source>
        <dbReference type="Proteomes" id="UP000009097"/>
    </source>
</evidence>